<comment type="pathway">
    <text evidence="1">Amino-acid degradation; L-phenylalanine degradation; acetoacetate and fumarate from L-phenylalanine: step 3/6.</text>
</comment>
<evidence type="ECO:0000313" key="13">
    <source>
        <dbReference type="EMBL" id="VUG18324.1"/>
    </source>
</evidence>
<keyword evidence="8" id="KW-0585">Phenylalanine catabolism</keyword>
<organism evidence="13 14">
    <name type="scientific">Dekkera bruxellensis</name>
    <name type="common">Brettanomyces custersii</name>
    <dbReference type="NCBI Taxonomy" id="5007"/>
    <lineage>
        <taxon>Eukaryota</taxon>
        <taxon>Fungi</taxon>
        <taxon>Dikarya</taxon>
        <taxon>Ascomycota</taxon>
        <taxon>Saccharomycotina</taxon>
        <taxon>Pichiomycetes</taxon>
        <taxon>Pichiales</taxon>
        <taxon>Pichiaceae</taxon>
        <taxon>Brettanomyces</taxon>
    </lineage>
</organism>
<dbReference type="PIRSF" id="PIRSF009283">
    <property type="entry name" value="HPP_dOase"/>
    <property type="match status" value="1"/>
</dbReference>
<evidence type="ECO:0000256" key="7">
    <source>
        <dbReference type="ARBA" id="ARBA00023004"/>
    </source>
</evidence>
<dbReference type="InterPro" id="IPR029068">
    <property type="entry name" value="Glyas_Bleomycin-R_OHBP_Dase"/>
</dbReference>
<feature type="domain" description="VOC" evidence="11">
    <location>
        <begin position="32"/>
        <end position="171"/>
    </location>
</feature>
<dbReference type="InterPro" id="IPR004360">
    <property type="entry name" value="Glyas_Fos-R_dOase_dom"/>
</dbReference>
<dbReference type="CDD" id="cd07250">
    <property type="entry name" value="HPPD_C_like"/>
    <property type="match status" value="1"/>
</dbReference>
<dbReference type="GO" id="GO:0003868">
    <property type="term" value="F:4-hydroxyphenylpyruvate dioxygenase activity"/>
    <property type="evidence" value="ECO:0007669"/>
    <property type="project" value="InterPro"/>
</dbReference>
<dbReference type="UniPathway" id="UPA00139">
    <property type="reaction ID" value="UER00362"/>
</dbReference>
<dbReference type="PANTHER" id="PTHR11959">
    <property type="entry name" value="4-HYDROXYPHENYLPYRUVATE DIOXYGENASE"/>
    <property type="match status" value="1"/>
</dbReference>
<evidence type="ECO:0000259" key="11">
    <source>
        <dbReference type="PROSITE" id="PS51819"/>
    </source>
</evidence>
<dbReference type="Proteomes" id="UP000568158">
    <property type="component" value="Unassembled WGS sequence"/>
</dbReference>
<dbReference type="EMBL" id="JABCYN010000023">
    <property type="protein sequence ID" value="KAF6012707.1"/>
    <property type="molecule type" value="Genomic_DNA"/>
</dbReference>
<keyword evidence="14" id="KW-1185">Reference proteome</keyword>
<dbReference type="GO" id="GO:0046872">
    <property type="term" value="F:metal ion binding"/>
    <property type="evidence" value="ECO:0007669"/>
    <property type="project" value="UniProtKB-KW"/>
</dbReference>
<name>A0A7D9H2A1_DEKBR</name>
<dbReference type="AlphaFoldDB" id="A0A7D9H2A1"/>
<dbReference type="GO" id="GO:0006559">
    <property type="term" value="P:L-phenylalanine catabolic process"/>
    <property type="evidence" value="ECO:0007669"/>
    <property type="project" value="UniProtKB-UniPathway"/>
</dbReference>
<evidence type="ECO:0000256" key="3">
    <source>
        <dbReference type="ARBA" id="ARBA00013222"/>
    </source>
</evidence>
<comment type="similarity">
    <text evidence="2 9">Belongs to the 4HPPD family.</text>
</comment>
<evidence type="ECO:0000256" key="8">
    <source>
        <dbReference type="ARBA" id="ARBA00023232"/>
    </source>
</evidence>
<reference evidence="12 15" key="2">
    <citation type="journal article" date="2020" name="Appl. Microbiol. Biotechnol.">
        <title>Targeted gene deletion in Brettanomyces bruxellensis with an expression-free CRISPR-Cas9 system.</title>
        <authorList>
            <person name="Varela C."/>
            <person name="Bartel C."/>
            <person name="Onetto C."/>
            <person name="Borneman A."/>
        </authorList>
    </citation>
    <scope>NUCLEOTIDE SEQUENCE [LARGE SCALE GENOMIC DNA]</scope>
    <source>
        <strain evidence="12 15">AWRI1613</strain>
    </source>
</reference>
<dbReference type="Pfam" id="PF00903">
    <property type="entry name" value="Glyoxalase"/>
    <property type="match status" value="2"/>
</dbReference>
<protein>
    <recommendedName>
        <fullName evidence="3 9">4-hydroxyphenylpyruvate dioxygenase</fullName>
    </recommendedName>
</protein>
<dbReference type="SUPFAM" id="SSF54593">
    <property type="entry name" value="Glyoxalase/Bleomycin resistance protein/Dihydroxybiphenyl dioxygenase"/>
    <property type="match status" value="1"/>
</dbReference>
<dbReference type="InterPro" id="IPR041736">
    <property type="entry name" value="4OHPhenylPyrv_dOase_N"/>
</dbReference>
<dbReference type="InterPro" id="IPR041735">
    <property type="entry name" value="4OHPhenylPyrv_dOase_C"/>
</dbReference>
<keyword evidence="7 10" id="KW-0408">Iron</keyword>
<evidence type="ECO:0000256" key="2">
    <source>
        <dbReference type="ARBA" id="ARBA00005877"/>
    </source>
</evidence>
<dbReference type="InterPro" id="IPR037523">
    <property type="entry name" value="VOC_core"/>
</dbReference>
<dbReference type="Proteomes" id="UP000478008">
    <property type="component" value="Unassembled WGS sequence"/>
</dbReference>
<keyword evidence="6" id="KW-0828">Tyrosine catabolism</keyword>
<gene>
    <name evidence="13" type="primary">TCRP</name>
    <name evidence="13" type="ORF">DEBR0S3_07668G</name>
    <name evidence="12" type="ORF">HII12_002229</name>
</gene>
<dbReference type="Gene3D" id="3.10.180.10">
    <property type="entry name" value="2,3-Dihydroxybiphenyl 1,2-Dioxygenase, domain 1"/>
    <property type="match status" value="2"/>
</dbReference>
<evidence type="ECO:0000256" key="9">
    <source>
        <dbReference type="PIRNR" id="PIRNR009283"/>
    </source>
</evidence>
<keyword evidence="4 10" id="KW-0479">Metal-binding</keyword>
<evidence type="ECO:0000256" key="1">
    <source>
        <dbReference type="ARBA" id="ARBA00005162"/>
    </source>
</evidence>
<dbReference type="PROSITE" id="PS51819">
    <property type="entry name" value="VOC"/>
    <property type="match status" value="2"/>
</dbReference>
<feature type="domain" description="VOC" evidence="11">
    <location>
        <begin position="203"/>
        <end position="362"/>
    </location>
</feature>
<evidence type="ECO:0000313" key="14">
    <source>
        <dbReference type="Proteomes" id="UP000478008"/>
    </source>
</evidence>
<feature type="binding site" evidence="10">
    <location>
        <position position="206"/>
    </location>
    <ligand>
        <name>Fe cation</name>
        <dbReference type="ChEBI" id="CHEBI:24875"/>
    </ligand>
</feature>
<keyword evidence="5" id="KW-0677">Repeat</keyword>
<comment type="cofactor">
    <cofactor evidence="10">
        <name>Fe cation</name>
        <dbReference type="ChEBI" id="CHEBI:24875"/>
    </cofactor>
    <text evidence="10">Binds 1 Fe cation per subunit.</text>
</comment>
<dbReference type="NCBIfam" id="TIGR01263">
    <property type="entry name" value="4HPPD"/>
    <property type="match status" value="1"/>
</dbReference>
<dbReference type="InterPro" id="IPR005956">
    <property type="entry name" value="4OHPhenylPyrv_dOase"/>
</dbReference>
<proteinExistence type="inferred from homology"/>
<accession>A0A7D9H2A1</accession>
<feature type="binding site" evidence="10">
    <location>
        <position position="289"/>
    </location>
    <ligand>
        <name>Fe cation</name>
        <dbReference type="ChEBI" id="CHEBI:24875"/>
    </ligand>
</feature>
<evidence type="ECO:0000256" key="10">
    <source>
        <dbReference type="PIRSR" id="PIRSR009283-1"/>
    </source>
</evidence>
<evidence type="ECO:0000256" key="5">
    <source>
        <dbReference type="ARBA" id="ARBA00022737"/>
    </source>
</evidence>
<reference evidence="13 14" key="1">
    <citation type="submission" date="2019-07" db="EMBL/GenBank/DDBJ databases">
        <authorList>
            <person name="Friedrich A."/>
            <person name="Schacherer J."/>
        </authorList>
    </citation>
    <scope>NUCLEOTIDE SEQUENCE [LARGE SCALE GENOMIC DNA]</scope>
</reference>
<evidence type="ECO:0000313" key="12">
    <source>
        <dbReference type="EMBL" id="KAF6012707.1"/>
    </source>
</evidence>
<evidence type="ECO:0000313" key="15">
    <source>
        <dbReference type="Proteomes" id="UP000568158"/>
    </source>
</evidence>
<dbReference type="CDD" id="cd08342">
    <property type="entry name" value="HPPD_N_like"/>
    <property type="match status" value="1"/>
</dbReference>
<dbReference type="GO" id="GO:0006572">
    <property type="term" value="P:L-tyrosine catabolic process"/>
    <property type="evidence" value="ECO:0007669"/>
    <property type="project" value="UniProtKB-KW"/>
</dbReference>
<evidence type="ECO:0000256" key="4">
    <source>
        <dbReference type="ARBA" id="ARBA00022723"/>
    </source>
</evidence>
<dbReference type="FunFam" id="3.10.180.10:FF:000001">
    <property type="entry name" value="4-hydroxyphenylpyruvate dioxygenase"/>
    <property type="match status" value="1"/>
</dbReference>
<sequence>MPTKSISTSGISSASDDDFDLTKFIDRGMCTGFDHVTFYVGSVNAAARELINSFGFISRYELGLETGSKSICSKVVCNGNVRIQLMGTVRPLHSTPDDPRVDEIHLHIATHGDGVKDIAFSVTNVEKFCERAEKAGGTLLMRPQTIKDKNGEIILARIAGIGDTVHTIIDRTNYNGFLPGPYNVTDSATDRQGEDFPTLNMTCIDHVVQNDDWNMMLKDCKFYKKVFGFHKFWSVDERQIHTKYSALKSTVMASENESVKMPVNEPAKGLKTSQIEEYMEFNAAAGIQHVAIKVPDILSAVSEMKKHGVQFINVPDSYYENLKKRMEASKHPKFEESFERIKKLGILIDYDENGYLLQLFTKPVFDRPTFFFEVIQRHNHNGFGAGNFKGLFEVLEADQAKRGNLKTSTRI</sequence>
<dbReference type="EMBL" id="CABFWN010000003">
    <property type="protein sequence ID" value="VUG18324.1"/>
    <property type="molecule type" value="Genomic_DNA"/>
</dbReference>
<evidence type="ECO:0000256" key="6">
    <source>
        <dbReference type="ARBA" id="ARBA00022878"/>
    </source>
</evidence>
<feature type="binding site" evidence="10">
    <location>
        <position position="373"/>
    </location>
    <ligand>
        <name>Fe cation</name>
        <dbReference type="ChEBI" id="CHEBI:24875"/>
    </ligand>
</feature>
<dbReference type="PANTHER" id="PTHR11959:SF1">
    <property type="entry name" value="4-HYDROXYPHENYLPYRUVATE DIOXYGENASE"/>
    <property type="match status" value="1"/>
</dbReference>